<evidence type="ECO:0000313" key="8">
    <source>
        <dbReference type="Proteomes" id="UP001530377"/>
    </source>
</evidence>
<proteinExistence type="inferred from homology"/>
<dbReference type="EMBL" id="JALLPB020000510">
    <property type="protein sequence ID" value="KAL3808447.1"/>
    <property type="molecule type" value="Genomic_DNA"/>
</dbReference>
<dbReference type="InterPro" id="IPR007603">
    <property type="entry name" value="Choline_transptr-like"/>
</dbReference>
<dbReference type="Proteomes" id="UP001530377">
    <property type="component" value="Unassembled WGS sequence"/>
</dbReference>
<comment type="subcellular location">
    <subcellularLocation>
        <location evidence="6">Cell membrane</location>
        <topology evidence="6">Multi-pass membrane protein</topology>
    </subcellularLocation>
    <subcellularLocation>
        <location evidence="1">Membrane</location>
        <topology evidence="1">Multi-pass membrane protein</topology>
    </subcellularLocation>
</comment>
<evidence type="ECO:0000256" key="2">
    <source>
        <dbReference type="ARBA" id="ARBA00007168"/>
    </source>
</evidence>
<accession>A0ABD3R7T9</accession>
<feature type="transmembrane region" description="Helical" evidence="6">
    <location>
        <begin position="200"/>
        <end position="223"/>
    </location>
</feature>
<feature type="transmembrane region" description="Helical" evidence="6">
    <location>
        <begin position="249"/>
        <end position="269"/>
    </location>
</feature>
<keyword evidence="4 6" id="KW-1133">Transmembrane helix</keyword>
<evidence type="ECO:0000256" key="4">
    <source>
        <dbReference type="ARBA" id="ARBA00022989"/>
    </source>
</evidence>
<evidence type="ECO:0000256" key="3">
    <source>
        <dbReference type="ARBA" id="ARBA00022692"/>
    </source>
</evidence>
<keyword evidence="5 6" id="KW-0472">Membrane</keyword>
<dbReference type="GO" id="GO:0022857">
    <property type="term" value="F:transmembrane transporter activity"/>
    <property type="evidence" value="ECO:0007669"/>
    <property type="project" value="UniProtKB-UniRule"/>
</dbReference>
<dbReference type="PANTHER" id="PTHR12385:SF4">
    <property type="entry name" value="PROTEIN PNS1"/>
    <property type="match status" value="1"/>
</dbReference>
<evidence type="ECO:0000256" key="6">
    <source>
        <dbReference type="RuleBase" id="RU368066"/>
    </source>
</evidence>
<sequence>MKTRTMTLGRGQEEEQHLRDTLIDPAGSDDLVDPSYYDNSVHVDRGVKQPTRFRDSWAALLFYGQIVGISVVAGMFGMPALRSSSTSGGEDEHEVNYVGLLYASLVAGGASLAISTLSLLVMSACPKFLIQMSLLITIVWSVSVAILSYLLLPYPGNLFGLTFGLIIFLISTCYAFVVWRRIPFASSNLDAGLTAIKTNAGVILVAYAIVLLSIGYSALWMTALLGVYDTDGLCKATAEDVVVCTETPAWGYIFLLLLAYFCSFCSSAIKDSFVRATTTSFGSICFGSLLVAIIETLTAIVESARSDTENGGCAAFLLCIVDCLLRCMEGMLEYFNKFAYIYVGMYGYGYLEAGKNVMNLFHQRGWTIIIADNLISNVLLLFVVVIGIATGCVGLTMNEINPSWFEGFEDAAMVGAFV</sequence>
<feature type="transmembrane region" description="Helical" evidence="6">
    <location>
        <begin position="374"/>
        <end position="397"/>
    </location>
</feature>
<organism evidence="7 8">
    <name type="scientific">Cyclostephanos tholiformis</name>
    <dbReference type="NCBI Taxonomy" id="382380"/>
    <lineage>
        <taxon>Eukaryota</taxon>
        <taxon>Sar</taxon>
        <taxon>Stramenopiles</taxon>
        <taxon>Ochrophyta</taxon>
        <taxon>Bacillariophyta</taxon>
        <taxon>Coscinodiscophyceae</taxon>
        <taxon>Thalassiosirophycidae</taxon>
        <taxon>Stephanodiscales</taxon>
        <taxon>Stephanodiscaceae</taxon>
        <taxon>Cyclostephanos</taxon>
    </lineage>
</organism>
<evidence type="ECO:0000256" key="5">
    <source>
        <dbReference type="ARBA" id="ARBA00023136"/>
    </source>
</evidence>
<evidence type="ECO:0000256" key="1">
    <source>
        <dbReference type="ARBA" id="ARBA00004141"/>
    </source>
</evidence>
<dbReference type="GO" id="GO:0005886">
    <property type="term" value="C:plasma membrane"/>
    <property type="evidence" value="ECO:0007669"/>
    <property type="project" value="UniProtKB-SubCell"/>
</dbReference>
<keyword evidence="3 6" id="KW-0812">Transmembrane</keyword>
<dbReference type="Pfam" id="PF04515">
    <property type="entry name" value="Choline_transpo"/>
    <property type="match status" value="1"/>
</dbReference>
<reference evidence="7 8" key="1">
    <citation type="submission" date="2024-10" db="EMBL/GenBank/DDBJ databases">
        <title>Updated reference genomes for cyclostephanoid diatoms.</title>
        <authorList>
            <person name="Roberts W.R."/>
            <person name="Alverson A.J."/>
        </authorList>
    </citation>
    <scope>NUCLEOTIDE SEQUENCE [LARGE SCALE GENOMIC DNA]</scope>
    <source>
        <strain evidence="7 8">AJA228-03</strain>
    </source>
</reference>
<keyword evidence="8" id="KW-1185">Reference proteome</keyword>
<feature type="transmembrane region" description="Helical" evidence="6">
    <location>
        <begin position="334"/>
        <end position="353"/>
    </location>
</feature>
<evidence type="ECO:0000313" key="7">
    <source>
        <dbReference type="EMBL" id="KAL3808447.1"/>
    </source>
</evidence>
<comment type="caution">
    <text evidence="7">The sequence shown here is derived from an EMBL/GenBank/DDBJ whole genome shotgun (WGS) entry which is preliminary data.</text>
</comment>
<comment type="similarity">
    <text evidence="2 6">Belongs to the CTL (choline transporter-like) family.</text>
</comment>
<dbReference type="PANTHER" id="PTHR12385">
    <property type="entry name" value="CHOLINE TRANSPORTER-LIKE (SLC FAMILY 44)"/>
    <property type="match status" value="1"/>
</dbReference>
<feature type="transmembrane region" description="Helical" evidence="6">
    <location>
        <begin position="128"/>
        <end position="152"/>
    </location>
</feature>
<feature type="transmembrane region" description="Helical" evidence="6">
    <location>
        <begin position="158"/>
        <end position="179"/>
    </location>
</feature>
<feature type="transmembrane region" description="Helical" evidence="6">
    <location>
        <begin position="100"/>
        <end position="121"/>
    </location>
</feature>
<protein>
    <recommendedName>
        <fullName evidence="6">Choline transporter-like protein</fullName>
    </recommendedName>
</protein>
<feature type="transmembrane region" description="Helical" evidence="6">
    <location>
        <begin position="281"/>
        <end position="301"/>
    </location>
</feature>
<dbReference type="AlphaFoldDB" id="A0ABD3R7T9"/>
<gene>
    <name evidence="7" type="ORF">ACHAXA_003378</name>
</gene>
<feature type="transmembrane region" description="Helical" evidence="6">
    <location>
        <begin position="57"/>
        <end position="80"/>
    </location>
</feature>
<comment type="function">
    <text evidence="6">Choline transporter.</text>
</comment>
<name>A0ABD3R7T9_9STRA</name>